<comment type="caution">
    <text evidence="2">The sequence shown here is derived from an EMBL/GenBank/DDBJ whole genome shotgun (WGS) entry which is preliminary data.</text>
</comment>
<keyword evidence="3" id="KW-1185">Reference proteome</keyword>
<proteinExistence type="predicted"/>
<name>A0A0M2PX02_PROHO</name>
<dbReference type="EMBL" id="AJTX02000003">
    <property type="protein sequence ID" value="KKJ00705.1"/>
    <property type="molecule type" value="Genomic_DNA"/>
</dbReference>
<dbReference type="AlphaFoldDB" id="A0A0M2PX02"/>
<evidence type="ECO:0000256" key="1">
    <source>
        <dbReference type="SAM" id="MobiDB-lite"/>
    </source>
</evidence>
<sequence length="64" mass="7191">MSSSSQPLKQQIQDAIDTLPPNLLPLLLNLIHLLRSHYPTPTFPHQRRLGSAPANGRNRRTQIA</sequence>
<dbReference type="Proteomes" id="UP000034681">
    <property type="component" value="Unassembled WGS sequence"/>
</dbReference>
<gene>
    <name evidence="2" type="ORF">PROH_05315</name>
</gene>
<dbReference type="RefSeq" id="WP_017714572.1">
    <property type="nucleotide sequence ID" value="NZ_KB235944.1"/>
</dbReference>
<accession>A0A0M2PX02</accession>
<evidence type="ECO:0000313" key="2">
    <source>
        <dbReference type="EMBL" id="KKJ00705.1"/>
    </source>
</evidence>
<reference evidence="2" key="1">
    <citation type="submission" date="2012-04" db="EMBL/GenBank/DDBJ databases">
        <authorList>
            <person name="Borisov I.G."/>
            <person name="Ivanikova N.V."/>
            <person name="Pinevich A.V."/>
        </authorList>
    </citation>
    <scope>NUCLEOTIDE SEQUENCE [LARGE SCALE GENOMIC DNA]</scope>
    <source>
        <strain evidence="2">CALU 1027</strain>
    </source>
</reference>
<dbReference type="STRING" id="317619.GCA_000332315_04482"/>
<evidence type="ECO:0000313" key="3">
    <source>
        <dbReference type="Proteomes" id="UP000034681"/>
    </source>
</evidence>
<feature type="region of interest" description="Disordered" evidence="1">
    <location>
        <begin position="41"/>
        <end position="64"/>
    </location>
</feature>
<protein>
    <submittedName>
        <fullName evidence="2">Uncharacterized protein</fullName>
    </submittedName>
</protein>
<organism evidence="2 3">
    <name type="scientific">Prochlorothrix hollandica PCC 9006 = CALU 1027</name>
    <dbReference type="NCBI Taxonomy" id="317619"/>
    <lineage>
        <taxon>Bacteria</taxon>
        <taxon>Bacillati</taxon>
        <taxon>Cyanobacteriota</taxon>
        <taxon>Cyanophyceae</taxon>
        <taxon>Prochlorotrichales</taxon>
        <taxon>Prochlorotrichaceae</taxon>
        <taxon>Prochlorothrix</taxon>
    </lineage>
</organism>